<feature type="non-terminal residue" evidence="4">
    <location>
        <position position="111"/>
    </location>
</feature>
<organism evidence="4 5">
    <name type="scientific">Rhizopogon vesiculosus</name>
    <dbReference type="NCBI Taxonomy" id="180088"/>
    <lineage>
        <taxon>Eukaryota</taxon>
        <taxon>Fungi</taxon>
        <taxon>Dikarya</taxon>
        <taxon>Basidiomycota</taxon>
        <taxon>Agaricomycotina</taxon>
        <taxon>Agaricomycetes</taxon>
        <taxon>Agaricomycetidae</taxon>
        <taxon>Boletales</taxon>
        <taxon>Suillineae</taxon>
        <taxon>Rhizopogonaceae</taxon>
        <taxon>Rhizopogon</taxon>
    </lineage>
</organism>
<dbReference type="Proteomes" id="UP000183567">
    <property type="component" value="Unassembled WGS sequence"/>
</dbReference>
<dbReference type="SUPFAM" id="SSF57756">
    <property type="entry name" value="Retrovirus zinc finger-like domains"/>
    <property type="match status" value="1"/>
</dbReference>
<dbReference type="GO" id="GO:0006397">
    <property type="term" value="P:mRNA processing"/>
    <property type="evidence" value="ECO:0007669"/>
    <property type="project" value="UniProtKB-KW"/>
</dbReference>
<evidence type="ECO:0000313" key="5">
    <source>
        <dbReference type="Proteomes" id="UP000183567"/>
    </source>
</evidence>
<dbReference type="AlphaFoldDB" id="A0A1J8PJH6"/>
<keyword evidence="2" id="KW-0862">Zinc</keyword>
<comment type="caution">
    <text evidence="4">The sequence shown here is derived from an EMBL/GenBank/DDBJ whole genome shotgun (WGS) entry which is preliminary data.</text>
</comment>
<keyword evidence="2" id="KW-0863">Zinc-finger</keyword>
<gene>
    <name evidence="4" type="ORF">AZE42_13526</name>
</gene>
<proteinExistence type="predicted"/>
<dbReference type="GO" id="GO:0008270">
    <property type="term" value="F:zinc ion binding"/>
    <property type="evidence" value="ECO:0007669"/>
    <property type="project" value="UniProtKB-KW"/>
</dbReference>
<reference evidence="4 5" key="1">
    <citation type="submission" date="2016-03" db="EMBL/GenBank/DDBJ databases">
        <title>Comparative genomics of the ectomycorrhizal sister species Rhizopogon vinicolor and Rhizopogon vesiculosus (Basidiomycota: Boletales) reveals a divergence of the mating type B locus.</title>
        <authorList>
            <person name="Mujic A.B."/>
            <person name="Kuo A."/>
            <person name="Tritt A."/>
            <person name="Lipzen A."/>
            <person name="Chen C."/>
            <person name="Johnson J."/>
            <person name="Sharma A."/>
            <person name="Barry K."/>
            <person name="Grigoriev I.V."/>
            <person name="Spatafora J.W."/>
        </authorList>
    </citation>
    <scope>NUCLEOTIDE SEQUENCE [LARGE SCALE GENOMIC DNA]</scope>
    <source>
        <strain evidence="4 5">AM-OR11-056</strain>
    </source>
</reference>
<protein>
    <recommendedName>
        <fullName evidence="3">CCHC-type domain-containing protein</fullName>
    </recommendedName>
</protein>
<evidence type="ECO:0000256" key="2">
    <source>
        <dbReference type="PROSITE-ProRule" id="PRU00047"/>
    </source>
</evidence>
<dbReference type="GO" id="GO:0003676">
    <property type="term" value="F:nucleic acid binding"/>
    <property type="evidence" value="ECO:0007669"/>
    <property type="project" value="InterPro"/>
</dbReference>
<evidence type="ECO:0000259" key="3">
    <source>
        <dbReference type="PROSITE" id="PS50158"/>
    </source>
</evidence>
<feature type="domain" description="CCHC-type" evidence="3">
    <location>
        <begin position="27"/>
        <end position="42"/>
    </location>
</feature>
<name>A0A1J8PJH6_9AGAM</name>
<keyword evidence="5" id="KW-1185">Reference proteome</keyword>
<dbReference type="PROSITE" id="PS50158">
    <property type="entry name" value="ZF_CCHC"/>
    <property type="match status" value="1"/>
</dbReference>
<keyword evidence="1" id="KW-0507">mRNA processing</keyword>
<dbReference type="InterPro" id="IPR036875">
    <property type="entry name" value="Znf_CCHC_sf"/>
</dbReference>
<keyword evidence="2" id="KW-0479">Metal-binding</keyword>
<sequence length="111" mass="12106">MAPHTPNVVVKQEYTLTQSDTRPPLVCYFCGRTGHSTHRCQEVEAYVAAGKVARNTEGRVVFADGANIPSQTGAMLKDQVDKSFPTCRTFERDPPPHVIAGLFACSGPEIE</sequence>
<evidence type="ECO:0000313" key="4">
    <source>
        <dbReference type="EMBL" id="OJA08727.1"/>
    </source>
</evidence>
<evidence type="ECO:0000256" key="1">
    <source>
        <dbReference type="ARBA" id="ARBA00022664"/>
    </source>
</evidence>
<dbReference type="EMBL" id="LVVM01006217">
    <property type="protein sequence ID" value="OJA08727.1"/>
    <property type="molecule type" value="Genomic_DNA"/>
</dbReference>
<dbReference type="InterPro" id="IPR001878">
    <property type="entry name" value="Znf_CCHC"/>
</dbReference>
<accession>A0A1J8PJH6</accession>
<dbReference type="OrthoDB" id="3195134at2759"/>